<dbReference type="SUPFAM" id="SSF141457">
    <property type="entry name" value="BH3618-like"/>
    <property type="match status" value="1"/>
</dbReference>
<reference evidence="1" key="1">
    <citation type="submission" date="2016-10" db="EMBL/GenBank/DDBJ databases">
        <title>Sequence of Gallionella enrichment culture.</title>
        <authorList>
            <person name="Poehlein A."/>
            <person name="Muehling M."/>
            <person name="Daniel R."/>
        </authorList>
    </citation>
    <scope>NUCLEOTIDE SEQUENCE</scope>
</reference>
<keyword evidence="1" id="KW-0282">Flagellum</keyword>
<dbReference type="EMBL" id="MLJW01000295">
    <property type="protein sequence ID" value="OIQ90346.1"/>
    <property type="molecule type" value="Genomic_DNA"/>
</dbReference>
<keyword evidence="1" id="KW-0966">Cell projection</keyword>
<dbReference type="InterPro" id="IPR024046">
    <property type="entry name" value="Flagellar_assmbl_FliW_dom_sf"/>
</dbReference>
<name>A0A1J5R4H0_9ZZZZ</name>
<evidence type="ECO:0000313" key="1">
    <source>
        <dbReference type="EMBL" id="OIQ90346.1"/>
    </source>
</evidence>
<proteinExistence type="predicted"/>
<gene>
    <name evidence="1" type="primary">fliW_2</name>
    <name evidence="1" type="ORF">GALL_277380</name>
</gene>
<dbReference type="Pfam" id="PF02623">
    <property type="entry name" value="FliW"/>
    <property type="match status" value="1"/>
</dbReference>
<accession>A0A1J5R4H0</accession>
<comment type="caution">
    <text evidence="1">The sequence shown here is derived from an EMBL/GenBank/DDBJ whole genome shotgun (WGS) entry which is preliminary data.</text>
</comment>
<sequence length="163" mass="17950">MDSDRTELPLQNDVRIDTRFGPLVVAPAQVWRCAEPLPGFEDLREFALLHVAEQGPFLWLQSLELPELAFLLVDAARFGLSYDGVAAGDAPVCLMVIVPRAPGEVLRLHKQAPLLFDLGTGSFVQQVFEPEQVIGDGVWVEQLASASEAAWTQRIVEVVRASE</sequence>
<dbReference type="Gene3D" id="2.30.290.10">
    <property type="entry name" value="BH3618-like"/>
    <property type="match status" value="1"/>
</dbReference>
<keyword evidence="1" id="KW-0969">Cilium</keyword>
<organism evidence="1">
    <name type="scientific">mine drainage metagenome</name>
    <dbReference type="NCBI Taxonomy" id="410659"/>
    <lineage>
        <taxon>unclassified sequences</taxon>
        <taxon>metagenomes</taxon>
        <taxon>ecological metagenomes</taxon>
    </lineage>
</organism>
<dbReference type="InterPro" id="IPR003775">
    <property type="entry name" value="Flagellar_assembly_factor_FliW"/>
</dbReference>
<dbReference type="AlphaFoldDB" id="A0A1J5R4H0"/>
<dbReference type="GO" id="GO:0044780">
    <property type="term" value="P:bacterial-type flagellum assembly"/>
    <property type="evidence" value="ECO:0007669"/>
    <property type="project" value="InterPro"/>
</dbReference>
<protein>
    <submittedName>
        <fullName evidence="1">Flagellar assembly factor FliW</fullName>
    </submittedName>
</protein>